<comment type="caution">
    <text evidence="1">The sequence shown here is derived from an EMBL/GenBank/DDBJ whole genome shotgun (WGS) entry which is preliminary data.</text>
</comment>
<dbReference type="Gene3D" id="3.10.129.10">
    <property type="entry name" value="Hotdog Thioesterase"/>
    <property type="match status" value="1"/>
</dbReference>
<sequence length="163" mass="18656">MPPVENGPSPRIDGGWFHWDQPLTSVRPEWVDSYKHMNMGNYLVAYDLQTDRLWPHIGLGSPLRELGLGTFAAEAWLDYQREMLEGMPIGGSSMVLAFDEKRLLCRHRMFHFTEGWTSSEHEVLYLCVDLTKRKVATWPEAVLAAFARAATGEAPKRLALKRR</sequence>
<organism evidence="1 2">
    <name type="scientific">Roseococcus pinisoli</name>
    <dbReference type="NCBI Taxonomy" id="2835040"/>
    <lineage>
        <taxon>Bacteria</taxon>
        <taxon>Pseudomonadati</taxon>
        <taxon>Pseudomonadota</taxon>
        <taxon>Alphaproteobacteria</taxon>
        <taxon>Acetobacterales</taxon>
        <taxon>Roseomonadaceae</taxon>
        <taxon>Roseococcus</taxon>
    </lineage>
</organism>
<keyword evidence="2" id="KW-1185">Reference proteome</keyword>
<dbReference type="InterPro" id="IPR029069">
    <property type="entry name" value="HotDog_dom_sf"/>
</dbReference>
<dbReference type="RefSeq" id="WP_213670564.1">
    <property type="nucleotide sequence ID" value="NZ_JAHCDA010000002.1"/>
</dbReference>
<name>A0ABS5QEF1_9PROT</name>
<dbReference type="EMBL" id="JAHCDA010000002">
    <property type="protein sequence ID" value="MBS7811922.1"/>
    <property type="molecule type" value="Genomic_DNA"/>
</dbReference>
<protein>
    <submittedName>
        <fullName evidence="1">Thioesterase family protein</fullName>
    </submittedName>
</protein>
<dbReference type="Pfam" id="PF13279">
    <property type="entry name" value="4HBT_2"/>
    <property type="match status" value="1"/>
</dbReference>
<evidence type="ECO:0000313" key="2">
    <source>
        <dbReference type="Proteomes" id="UP000766336"/>
    </source>
</evidence>
<proteinExistence type="predicted"/>
<dbReference type="CDD" id="cd00586">
    <property type="entry name" value="4HBT"/>
    <property type="match status" value="1"/>
</dbReference>
<evidence type="ECO:0000313" key="1">
    <source>
        <dbReference type="EMBL" id="MBS7811922.1"/>
    </source>
</evidence>
<dbReference type="SUPFAM" id="SSF54637">
    <property type="entry name" value="Thioesterase/thiol ester dehydrase-isomerase"/>
    <property type="match status" value="1"/>
</dbReference>
<accession>A0ABS5QEF1</accession>
<gene>
    <name evidence="1" type="ORF">KHU32_13310</name>
</gene>
<reference evidence="1 2" key="1">
    <citation type="submission" date="2021-05" db="EMBL/GenBank/DDBJ databases">
        <title>Roseococcus sp. XZZS9, whole genome shotgun sequencing project.</title>
        <authorList>
            <person name="Zhao G."/>
            <person name="Shen L."/>
        </authorList>
    </citation>
    <scope>NUCLEOTIDE SEQUENCE [LARGE SCALE GENOMIC DNA]</scope>
    <source>
        <strain evidence="1 2">XZZS9</strain>
    </source>
</reference>
<dbReference type="Proteomes" id="UP000766336">
    <property type="component" value="Unassembled WGS sequence"/>
</dbReference>